<dbReference type="Proteomes" id="UP000035763">
    <property type="component" value="Unassembled WGS sequence"/>
</dbReference>
<name>W6JVX5_9MICO</name>
<evidence type="ECO:0000313" key="2">
    <source>
        <dbReference type="Proteomes" id="UP000035763"/>
    </source>
</evidence>
<protein>
    <submittedName>
        <fullName evidence="1">Uncharacterized protein</fullName>
    </submittedName>
</protein>
<comment type="caution">
    <text evidence="1">The sequence shown here is derived from an EMBL/GenBank/DDBJ whole genome shotgun (WGS) entry which is preliminary data.</text>
</comment>
<dbReference type="EMBL" id="CAJA01000113">
    <property type="protein sequence ID" value="CCH72836.1"/>
    <property type="molecule type" value="Genomic_DNA"/>
</dbReference>
<keyword evidence="2" id="KW-1185">Reference proteome</keyword>
<gene>
    <name evidence="1" type="ORF">BN11_200011</name>
</gene>
<dbReference type="RefSeq" id="WP_157043929.1">
    <property type="nucleotide sequence ID" value="NZ_HG764815.1"/>
</dbReference>
<organism evidence="1 2">
    <name type="scientific">Nostocoides australiense Ben110</name>
    <dbReference type="NCBI Taxonomy" id="1193182"/>
    <lineage>
        <taxon>Bacteria</taxon>
        <taxon>Bacillati</taxon>
        <taxon>Actinomycetota</taxon>
        <taxon>Actinomycetes</taxon>
        <taxon>Micrococcales</taxon>
        <taxon>Intrasporangiaceae</taxon>
        <taxon>Nostocoides</taxon>
    </lineage>
</organism>
<proteinExistence type="predicted"/>
<reference evidence="1 2" key="1">
    <citation type="journal article" date="2013" name="ISME J.">
        <title>A metabolic model for members of the genus Tetrasphaera involved in enhanced biological phosphorus removal.</title>
        <authorList>
            <person name="Kristiansen R."/>
            <person name="Nguyen H.T.T."/>
            <person name="Saunders A.M."/>
            <person name="Nielsen J.L."/>
            <person name="Wimmer R."/>
            <person name="Le V.Q."/>
            <person name="McIlroy S.J."/>
            <person name="Petrovski S."/>
            <person name="Seviour R.J."/>
            <person name="Calteau A."/>
            <person name="Nielsen K.L."/>
            <person name="Nielsen P.H."/>
        </authorList>
    </citation>
    <scope>NUCLEOTIDE SEQUENCE [LARGE SCALE GENOMIC DNA]</scope>
    <source>
        <strain evidence="1 2">Ben110</strain>
    </source>
</reference>
<sequence length="67" mass="7449">MRRTPEMEIDFVDNTPVTATWTGHSGTVHTVSGRIYRHTGQLYLAGRRLSWLLESGAVLIEHDAVAA</sequence>
<accession>W6JVX5</accession>
<dbReference type="AlphaFoldDB" id="W6JVX5"/>
<evidence type="ECO:0000313" key="1">
    <source>
        <dbReference type="EMBL" id="CCH72836.1"/>
    </source>
</evidence>